<protein>
    <submittedName>
        <fullName evidence="3">Dystroglycan isoform 2</fullName>
    </submittedName>
</protein>
<proteinExistence type="predicted"/>
<dbReference type="STRING" id="6182.A0A4Z2CP11"/>
<dbReference type="GO" id="GO:0007411">
    <property type="term" value="P:axon guidance"/>
    <property type="evidence" value="ECO:0007669"/>
    <property type="project" value="TreeGrafter"/>
</dbReference>
<evidence type="ECO:0000256" key="2">
    <source>
        <dbReference type="SAM" id="Phobius"/>
    </source>
</evidence>
<comment type="caution">
    <text evidence="3">The sequence shown here is derived from an EMBL/GenBank/DDBJ whole genome shotgun (WGS) entry which is preliminary data.</text>
</comment>
<reference evidence="3 4" key="1">
    <citation type="submission" date="2019-03" db="EMBL/GenBank/DDBJ databases">
        <title>An improved genome assembly of the fluke Schistosoma japonicum.</title>
        <authorList>
            <person name="Hu W."/>
            <person name="Luo F."/>
            <person name="Yin M."/>
            <person name="Mo X."/>
            <person name="Sun C."/>
            <person name="Wu Q."/>
            <person name="Zhu B."/>
            <person name="Xiang M."/>
            <person name="Wang J."/>
            <person name="Wang Y."/>
            <person name="Zhang T."/>
            <person name="Xu B."/>
            <person name="Zheng H."/>
            <person name="Feng Z."/>
        </authorList>
    </citation>
    <scope>NUCLEOTIDE SEQUENCE [LARGE SCALE GENOMIC DNA]</scope>
    <source>
        <strain evidence="3">HuSjv2</strain>
        <tissue evidence="3">Worms</tissue>
    </source>
</reference>
<sequence length="1724" mass="197086">MQHRIQFYTINCFYSVLFIILIKCNCENVEILIPIGKQFDIFLPGNCSIHDTWNLPNCIHLVPYYNTNMSENERTGVKLQGFCFQCDSININNILSFTKYSNENNQMILNSSSSIHYKYTINLKNSNVNNHLLLNINSTYSNKSFHYALINYNKQTLRKCFKQAPTILLFIFNVQLCHFNYYERILLKNMINLFMNFTNFVYFNYSFIKLNIENDNYNDVNLIMESPSVYEKKLSILANAKAHNYNRNSQANYSHLISLQHIGCGVIPDNTLKMLTVLEKKLRIGLVPVWTLLNGINFTHYQKLKHIKLAEWIVGDLIHNSLHDTIQINHENVKRSVSKRSAMSSRVAGYLEEGSGMASFHQFPKMDYRSFMEHSSPDQTHSNIPRVKNYITPIKTTVYQISNVQIPQNTFYDLQDGYTQNLKLSLYASNSENISYIELKSKENLIQALGEEITRDIKKWVSFDAKNQILRLKPLPDHVGNHTFIVCATDRDQNRACEPFQIIVKRPSPFRKNFILRISPGVFWCYQIPIYWFKELKTVSFDKLDLEVKGDSPFSWNVHTGEVCVISSLKISQIITLFFHATNAKLAQSVEIEFRLSVKVPPVQLLITNSKLRMKFQWPEKLANYELHKLNKINVTLAETLQNRINPEVTSEKLYIYEIIQFKMPQNGSDTGSFELDWIFLPLGLPNDAEEIFLLFNDSTVTNVNPFPIIPDTNFLHTNQPINFYIQPNNIPKLSKLLTDCQLSNLDKAETILQNTKHLFNPFKLNSVNLLDLENSACFLAKKITKQLEEETYSASQRSGTNETNLSRWSNSHLYMSANVQFMANVVPNFTVTAGLRFKKSISPNNVTPLKRIQYMELRDAYGLVLDDSSWMSLTTDNSHLIGLPLNEHVRKQPYVFRLYIHSVDQKTPIVIGFTVEVQDWFEIMKKDKSFQSNHRVRLRILPPIQTSANQPIEIWPTKPSNSLNYRWKLSNAIDKYLRPNCSPPCNPDVGIWQITQQNVNSLSVTWAQLSLLQEQGKSQTGKSDQNIPNCPWDKFDHLQNLLIFAPTLVSAQKNLGLVTGLANDGQLYLSPWSAPSNLFRAHIESAELGTVEAAVVDRMGSCTRHSSKFDDQELIGQPMQNRYSSFSSLESDMIMNFTVFTGEGFRRKIVNDDILATMSRANVHLYDIGGRQIGSSHWIGLEKDKSTIFGIIIGNSVQPSSHKFFITDNPEKNAGVQFSIYVAGSNPQLPINFNHRVVMHFSADHSRPWTGGHSLVDRWLLISALDDYLRPHCMGSMICRDDMDIILLTLNYQASGFSVIWAQKSVLILTENINLNQTTELTDSYTQQEYWNQWSKNVHHTIKRSVDSTHISLQLNNKSNCNNQNENCQSSISSPTPHSRIIKTTYNQHKKDEYRKKRALHTTTNCPEKEIKKLENRLLAEVRKDLQQPSSDFTRHLKEAGVGYLDEIQIERLGPCVQTQHALPIFIPGPGFENSREMFTPSYENKRGPEKSVESGASLSSLSLSSSFPTSLNESNRSRLILLGTLLPVCILLIISLLGVLGFVWYRKRGKSCTNGLTSHTSIVNSGHSVVNPETEKMLTTMTSPKKPTNNGRQSKSAKSGNMSRGNFPIGSDKTYLSPTKPMILINERPPFTPPDYNPGFTDSTDRLPMTHLSQTQIPLQNTQETTLISGMLDMRNQTKTSFSLRPDPYRNLPPPIETKPGMPSPASQIPYAPYRKTLTFQN</sequence>
<dbReference type="PANTHER" id="PTHR21559:SF21">
    <property type="entry name" value="DYSTROGLYCAN 1"/>
    <property type="match status" value="1"/>
</dbReference>
<accession>A0A4Z2CP11</accession>
<name>A0A4Z2CP11_SCHJA</name>
<evidence type="ECO:0000256" key="1">
    <source>
        <dbReference type="SAM" id="MobiDB-lite"/>
    </source>
</evidence>
<dbReference type="GO" id="GO:0005509">
    <property type="term" value="F:calcium ion binding"/>
    <property type="evidence" value="ECO:0007669"/>
    <property type="project" value="InterPro"/>
</dbReference>
<dbReference type="PANTHER" id="PTHR21559">
    <property type="entry name" value="DYSTROGLYCAN-RELATED"/>
    <property type="match status" value="1"/>
</dbReference>
<organism evidence="3 4">
    <name type="scientific">Schistosoma japonicum</name>
    <name type="common">Blood fluke</name>
    <dbReference type="NCBI Taxonomy" id="6182"/>
    <lineage>
        <taxon>Eukaryota</taxon>
        <taxon>Metazoa</taxon>
        <taxon>Spiralia</taxon>
        <taxon>Lophotrochozoa</taxon>
        <taxon>Platyhelminthes</taxon>
        <taxon>Trematoda</taxon>
        <taxon>Digenea</taxon>
        <taxon>Strigeidida</taxon>
        <taxon>Schistosomatoidea</taxon>
        <taxon>Schistosomatidae</taxon>
        <taxon>Schistosoma</taxon>
    </lineage>
</organism>
<dbReference type="GO" id="GO:0042383">
    <property type="term" value="C:sarcolemma"/>
    <property type="evidence" value="ECO:0007669"/>
    <property type="project" value="TreeGrafter"/>
</dbReference>
<feature type="compositionally biased region" description="Polar residues" evidence="1">
    <location>
        <begin position="1581"/>
        <end position="1606"/>
    </location>
</feature>
<dbReference type="EMBL" id="SKCS01000487">
    <property type="protein sequence ID" value="TNN05999.1"/>
    <property type="molecule type" value="Genomic_DNA"/>
</dbReference>
<dbReference type="SUPFAM" id="SSF49313">
    <property type="entry name" value="Cadherin-like"/>
    <property type="match status" value="1"/>
</dbReference>
<dbReference type="InterPro" id="IPR015919">
    <property type="entry name" value="Cadherin-like_sf"/>
</dbReference>
<dbReference type="OrthoDB" id="5990676at2759"/>
<dbReference type="GO" id="GO:0016011">
    <property type="term" value="C:dystroglycan complex"/>
    <property type="evidence" value="ECO:0007669"/>
    <property type="project" value="TreeGrafter"/>
</dbReference>
<feature type="region of interest" description="Disordered" evidence="1">
    <location>
        <begin position="1581"/>
        <end position="1615"/>
    </location>
</feature>
<dbReference type="Proteomes" id="UP000311919">
    <property type="component" value="Unassembled WGS sequence"/>
</dbReference>
<keyword evidence="2" id="KW-1133">Transmembrane helix</keyword>
<feature type="transmembrane region" description="Helical" evidence="2">
    <location>
        <begin position="1521"/>
        <end position="1547"/>
    </location>
</feature>
<evidence type="ECO:0000313" key="4">
    <source>
        <dbReference type="Proteomes" id="UP000311919"/>
    </source>
</evidence>
<dbReference type="GO" id="GO:0043236">
    <property type="term" value="F:laminin binding"/>
    <property type="evidence" value="ECO:0007669"/>
    <property type="project" value="TreeGrafter"/>
</dbReference>
<keyword evidence="2" id="KW-0472">Membrane</keyword>
<keyword evidence="4" id="KW-1185">Reference proteome</keyword>
<dbReference type="Gene3D" id="2.60.40.10">
    <property type="entry name" value="Immunoglobulins"/>
    <property type="match status" value="1"/>
</dbReference>
<dbReference type="GO" id="GO:0002009">
    <property type="term" value="P:morphogenesis of an epithelium"/>
    <property type="evidence" value="ECO:0007669"/>
    <property type="project" value="TreeGrafter"/>
</dbReference>
<dbReference type="InterPro" id="IPR013783">
    <property type="entry name" value="Ig-like_fold"/>
</dbReference>
<gene>
    <name evidence="3" type="ORF">EWB00_008692</name>
</gene>
<keyword evidence="2" id="KW-0812">Transmembrane</keyword>
<dbReference type="GO" id="GO:0021675">
    <property type="term" value="P:nerve development"/>
    <property type="evidence" value="ECO:0007669"/>
    <property type="project" value="TreeGrafter"/>
</dbReference>
<evidence type="ECO:0000313" key="3">
    <source>
        <dbReference type="EMBL" id="TNN05999.1"/>
    </source>
</evidence>